<comment type="caution">
    <text evidence="3">The sequence shown here is derived from an EMBL/GenBank/DDBJ whole genome shotgun (WGS) entry which is preliminary data.</text>
</comment>
<dbReference type="Pfam" id="PF20516">
    <property type="entry name" value="PDDEXK_12"/>
    <property type="match status" value="1"/>
</dbReference>
<dbReference type="AlphaFoldDB" id="A0A0F8B2P5"/>
<feature type="compositionally biased region" description="Basic and acidic residues" evidence="1">
    <location>
        <begin position="184"/>
        <end position="200"/>
    </location>
</feature>
<feature type="compositionally biased region" description="Low complexity" evidence="1">
    <location>
        <begin position="23"/>
        <end position="46"/>
    </location>
</feature>
<feature type="domain" description="PD-(D/E)XK nuclease-like" evidence="2">
    <location>
        <begin position="391"/>
        <end position="632"/>
    </location>
</feature>
<proteinExistence type="predicted"/>
<reference evidence="3 4" key="1">
    <citation type="submission" date="2015-04" db="EMBL/GenBank/DDBJ databases">
        <title>Genome sequence of Ceratocystis platani, a major pathogen of plane trees.</title>
        <authorList>
            <person name="Belbahri L."/>
        </authorList>
    </citation>
    <scope>NUCLEOTIDE SEQUENCE [LARGE SCALE GENOMIC DNA]</scope>
    <source>
        <strain evidence="3 4">CFO</strain>
    </source>
</reference>
<organism evidence="3 4">
    <name type="scientific">Ceratocystis fimbriata f. sp. platani</name>
    <dbReference type="NCBI Taxonomy" id="88771"/>
    <lineage>
        <taxon>Eukaryota</taxon>
        <taxon>Fungi</taxon>
        <taxon>Dikarya</taxon>
        <taxon>Ascomycota</taxon>
        <taxon>Pezizomycotina</taxon>
        <taxon>Sordariomycetes</taxon>
        <taxon>Hypocreomycetidae</taxon>
        <taxon>Microascales</taxon>
        <taxon>Ceratocystidaceae</taxon>
        <taxon>Ceratocystis</taxon>
    </lineage>
</organism>
<feature type="compositionally biased region" description="Polar residues" evidence="1">
    <location>
        <begin position="55"/>
        <end position="75"/>
    </location>
</feature>
<evidence type="ECO:0000259" key="2">
    <source>
        <dbReference type="Pfam" id="PF20516"/>
    </source>
</evidence>
<protein>
    <recommendedName>
        <fullName evidence="2">PD-(D/E)XK nuclease-like domain-containing protein</fullName>
    </recommendedName>
</protein>
<name>A0A0F8B2P5_CERFI</name>
<accession>A0A0F8B2P5</accession>
<feature type="region of interest" description="Disordered" evidence="1">
    <location>
        <begin position="1"/>
        <end position="79"/>
    </location>
</feature>
<dbReference type="OrthoDB" id="5244165at2759"/>
<dbReference type="EMBL" id="LBBL01000177">
    <property type="protein sequence ID" value="KKF94155.1"/>
    <property type="molecule type" value="Genomic_DNA"/>
</dbReference>
<feature type="compositionally biased region" description="Acidic residues" evidence="1">
    <location>
        <begin position="151"/>
        <end position="160"/>
    </location>
</feature>
<feature type="region of interest" description="Disordered" evidence="1">
    <location>
        <begin position="184"/>
        <end position="279"/>
    </location>
</feature>
<evidence type="ECO:0000313" key="3">
    <source>
        <dbReference type="EMBL" id="KKF94155.1"/>
    </source>
</evidence>
<feature type="compositionally biased region" description="Polar residues" evidence="1">
    <location>
        <begin position="210"/>
        <end position="240"/>
    </location>
</feature>
<gene>
    <name evidence="3" type="ORF">CFO_g3508</name>
</gene>
<evidence type="ECO:0000313" key="4">
    <source>
        <dbReference type="Proteomes" id="UP000034841"/>
    </source>
</evidence>
<sequence>MAHNGKPALEGTPHTSHPIGFTTLASFRSRPSSSMSMRSTTSSALSQRPAIASLTVRNTPSRPASQLSFSKTPSHLSKRVNPVSDISAVTSQSPADTVAINSHRIEPVPEVYGHEASAPSVDENRQDPEIFPRVTSQREERINRHASNEISDSESEDEDLPDPRMFIDIPGLRLPAVEDLKRRHAERNERRQAKAAEKARIATTRPVSDAGSTVNQDVSPTPSPQALTPQTSASAATEQVVNEEAPPVQPTAIHNDSEETENAAKANGKPAEAQNGEVEISSNTSAKLIQKTNHITCNAPKIPSPVSEIDDKTCEMDWEIVLVTTSSFKAIRPRVSQSEPGFVQVLDRIRGILEGDEPFLPAHKRHDLETLDDFQFQPESAYGSRVGRKNYSDMSVPSLTAEMERVIDIVKQTNKSQLDVFPCYELHRSVLHLAFGEDTAMQDLDNAQICYQFLVDDTDVVVEQSGPVSRAQLVKRQSDQDFLRGYGIGLNIKDEDELRSGIKQFMKKCIVPSITPSMYRRMRMTPMGIFMGSASLQDPVQHMRSRLFVWAASWFKRFDLLRTKTEVPPLPVLPLISAEGDIWRLFFACRDDFEQVVIVGPVVIGSTAMVQETYRLVAVLQVLGEWLHREFRAWIENLVSCPSK</sequence>
<keyword evidence="4" id="KW-1185">Reference proteome</keyword>
<evidence type="ECO:0000256" key="1">
    <source>
        <dbReference type="SAM" id="MobiDB-lite"/>
    </source>
</evidence>
<feature type="compositionally biased region" description="Basic and acidic residues" evidence="1">
    <location>
        <begin position="136"/>
        <end position="147"/>
    </location>
</feature>
<dbReference type="InterPro" id="IPR046797">
    <property type="entry name" value="PDDEXK_12"/>
</dbReference>
<dbReference type="Proteomes" id="UP000034841">
    <property type="component" value="Unassembled WGS sequence"/>
</dbReference>
<feature type="region of interest" description="Disordered" evidence="1">
    <location>
        <begin position="136"/>
        <end position="163"/>
    </location>
</feature>